<name>A0A6A0GVT8_HYAAZ</name>
<accession>A0A6A0GVT8</accession>
<reference evidence="1" key="2">
    <citation type="journal article" date="2018" name="Environ. Sci. Technol.">
        <title>The Toxicogenome of Hyalella azteca: A Model for Sediment Ecotoxicology and Evolutionary Toxicology.</title>
        <authorList>
            <person name="Poynton H.C."/>
            <person name="Hasenbein S."/>
            <person name="Benoit J.B."/>
            <person name="Sepulveda M.S."/>
            <person name="Poelchau M.F."/>
            <person name="Hughes D.S.T."/>
            <person name="Murali S.C."/>
            <person name="Chen S."/>
            <person name="Glastad K.M."/>
            <person name="Goodisman M.A.D."/>
            <person name="Werren J.H."/>
            <person name="Vineis J.H."/>
            <person name="Bowen J.L."/>
            <person name="Friedrich M."/>
            <person name="Jones J."/>
            <person name="Robertson H.M."/>
            <person name="Feyereisen R."/>
            <person name="Mechler-Hickson A."/>
            <person name="Mathers N."/>
            <person name="Lee C.E."/>
            <person name="Colbourne J.K."/>
            <person name="Biales A."/>
            <person name="Johnston J.S."/>
            <person name="Wellborn G.A."/>
            <person name="Rosendale A.J."/>
            <person name="Cridge A.G."/>
            <person name="Munoz-Torres M.C."/>
            <person name="Bain P.A."/>
            <person name="Manny A.R."/>
            <person name="Major K.M."/>
            <person name="Lambert F.N."/>
            <person name="Vulpe C.D."/>
            <person name="Tuck P."/>
            <person name="Blalock B.J."/>
            <person name="Lin Y.Y."/>
            <person name="Smith M.E."/>
            <person name="Ochoa-Acuna H."/>
            <person name="Chen M.M."/>
            <person name="Childers C.P."/>
            <person name="Qu J."/>
            <person name="Dugan S."/>
            <person name="Lee S.L."/>
            <person name="Chao H."/>
            <person name="Dinh H."/>
            <person name="Han Y."/>
            <person name="Doddapaneni H."/>
            <person name="Worley K.C."/>
            <person name="Muzny D.M."/>
            <person name="Gibbs R.A."/>
            <person name="Richards S."/>
        </authorList>
    </citation>
    <scope>NUCLEOTIDE SEQUENCE</scope>
    <source>
        <strain evidence="1">HAZT.00-mixed</strain>
        <tissue evidence="1">Whole organism</tissue>
    </source>
</reference>
<organism evidence="1">
    <name type="scientific">Hyalella azteca</name>
    <name type="common">Amphipod</name>
    <dbReference type="NCBI Taxonomy" id="294128"/>
    <lineage>
        <taxon>Eukaryota</taxon>
        <taxon>Metazoa</taxon>
        <taxon>Ecdysozoa</taxon>
        <taxon>Arthropoda</taxon>
        <taxon>Crustacea</taxon>
        <taxon>Multicrustacea</taxon>
        <taxon>Malacostraca</taxon>
        <taxon>Eumalacostraca</taxon>
        <taxon>Peracarida</taxon>
        <taxon>Amphipoda</taxon>
        <taxon>Senticaudata</taxon>
        <taxon>Talitrida</taxon>
        <taxon>Talitroidea</taxon>
        <taxon>Hyalellidae</taxon>
        <taxon>Hyalella</taxon>
    </lineage>
</organism>
<sequence length="644" mass="73001">MMLCCPQSWKLDMCQTNEEISEMIQKCLNKVIETLDRQYAKYFATNLTAQLEEETKSACLHNMDAEQVMGMISSLKQRSPHASILFSSSKLRAVKNKTIGFIDGLEEQEKERLMACVVALSRKRIKTSRLSQTLVSAEIASRINIKKQLRDKKVRHKIEKLLKTTSLDDIPAALQEIGITMSDEMKGPLSELLQHRVIGRFIKHCWYDNTENINVVYHGKFEKIKGQNTKTGKTMYTVAYWKDNESYDMAVDYEMDMIIWERQARDPAPVQRVPVQPMKAATELNFQLLSNLSKSSFKIAALDRVAASAAAVTNHCSLKSSRCVLPSEVTLAVWVRVAYSYTNLLERPNNWPWVRVRQQSWDPLLRTFDLHPVPGRCLYNSFPPPGHWGTHDGEGIKRNYFPPPIKEEKPRLEPLYRLDSDFLPLLSKCTDLMQHLSWSVIVDSLPASITERQRQLTTAERRLIEECILSSHLLDGVMDPLPLTENYELPNRIEKPRRVRLTTPLLVGVWGAPLPPVLPAGACDRLVLPPAPPTRGRGTRVEAPTDPLTGPLPDIGPMLPYIGSTLVDNYNLHPTTYFIYEEVGVINSTLWWGCFSCVGWGQLRVADGLREKLRAISLPAIRTAKDPAESWCLLACGESDKPPK</sequence>
<dbReference type="Proteomes" id="UP000711488">
    <property type="component" value="Unassembled WGS sequence"/>
</dbReference>
<gene>
    <name evidence="1" type="ORF">HAZT_HAZT006377</name>
</gene>
<proteinExistence type="predicted"/>
<protein>
    <submittedName>
        <fullName evidence="1">Uncharacterized protein</fullName>
    </submittedName>
</protein>
<evidence type="ECO:0000313" key="1">
    <source>
        <dbReference type="EMBL" id="KAA0190257.1"/>
    </source>
</evidence>
<reference evidence="1" key="1">
    <citation type="submission" date="2014-08" db="EMBL/GenBank/DDBJ databases">
        <authorList>
            <person name="Murali S."/>
            <person name="Richards S."/>
            <person name="Bandaranaike D."/>
            <person name="Bellair M."/>
            <person name="Blankenburg K."/>
            <person name="Chao H."/>
            <person name="Dinh H."/>
            <person name="Doddapaneni H."/>
            <person name="Dugan-Rocha S."/>
            <person name="Elkadiri S."/>
            <person name="Gnanaolivu R."/>
            <person name="Hughes D."/>
            <person name="Lee S."/>
            <person name="Li M."/>
            <person name="Ming W."/>
            <person name="Munidasa M."/>
            <person name="Muniz J."/>
            <person name="Nguyen L."/>
            <person name="Osuji N."/>
            <person name="Pu L.-L."/>
            <person name="Puazo M."/>
            <person name="Skinner E."/>
            <person name="Qu C."/>
            <person name="Quiroz J."/>
            <person name="Raj R."/>
            <person name="Weissenberger G."/>
            <person name="Xin Y."/>
            <person name="Zou X."/>
            <person name="Han Y."/>
            <person name="Worley K."/>
            <person name="Muzny D."/>
            <person name="Gibbs R."/>
        </authorList>
    </citation>
    <scope>NUCLEOTIDE SEQUENCE</scope>
    <source>
        <strain evidence="1">HAZT.00-mixed</strain>
        <tissue evidence="1">Whole organism</tissue>
    </source>
</reference>
<comment type="caution">
    <text evidence="1">The sequence shown here is derived from an EMBL/GenBank/DDBJ whole genome shotgun (WGS) entry which is preliminary data.</text>
</comment>
<reference evidence="1" key="3">
    <citation type="submission" date="2019-06" db="EMBL/GenBank/DDBJ databases">
        <authorList>
            <person name="Poynton C."/>
            <person name="Hasenbein S."/>
            <person name="Benoit J.B."/>
            <person name="Sepulveda M.S."/>
            <person name="Poelchau M.F."/>
            <person name="Murali S.C."/>
            <person name="Chen S."/>
            <person name="Glastad K.M."/>
            <person name="Werren J.H."/>
            <person name="Vineis J.H."/>
            <person name="Bowen J.L."/>
            <person name="Friedrich M."/>
            <person name="Jones J."/>
            <person name="Robertson H.M."/>
            <person name="Feyereisen R."/>
            <person name="Mechler-Hickson A."/>
            <person name="Mathers N."/>
            <person name="Lee C.E."/>
            <person name="Colbourne J.K."/>
            <person name="Biales A."/>
            <person name="Johnston J.S."/>
            <person name="Wellborn G.A."/>
            <person name="Rosendale A.J."/>
            <person name="Cridge A.G."/>
            <person name="Munoz-Torres M.C."/>
            <person name="Bain P.A."/>
            <person name="Manny A.R."/>
            <person name="Major K.M."/>
            <person name="Lambert F.N."/>
            <person name="Vulpe C.D."/>
            <person name="Tuck P."/>
            <person name="Blalock B.J."/>
            <person name="Lin Y.-Y."/>
            <person name="Smith M.E."/>
            <person name="Ochoa-Acuna H."/>
            <person name="Chen M.-J.M."/>
            <person name="Childers C.P."/>
            <person name="Qu J."/>
            <person name="Dugan S."/>
            <person name="Lee S.L."/>
            <person name="Chao H."/>
            <person name="Dinh H."/>
            <person name="Han Y."/>
            <person name="Doddapaneni H."/>
            <person name="Worley K.C."/>
            <person name="Muzny D.M."/>
            <person name="Gibbs R.A."/>
            <person name="Richards S."/>
        </authorList>
    </citation>
    <scope>NUCLEOTIDE SEQUENCE</scope>
    <source>
        <strain evidence="1">HAZT.00-mixed</strain>
        <tissue evidence="1">Whole organism</tissue>
    </source>
</reference>
<dbReference type="AlphaFoldDB" id="A0A6A0GVT8"/>
<dbReference type="EMBL" id="JQDR03013055">
    <property type="protein sequence ID" value="KAA0190257.1"/>
    <property type="molecule type" value="Genomic_DNA"/>
</dbReference>
<dbReference type="OrthoDB" id="10399216at2759"/>